<dbReference type="CDD" id="cd02966">
    <property type="entry name" value="TlpA_like_family"/>
    <property type="match status" value="1"/>
</dbReference>
<dbReference type="Pfam" id="PF00578">
    <property type="entry name" value="AhpC-TSA"/>
    <property type="match status" value="1"/>
</dbReference>
<evidence type="ECO:0000313" key="3">
    <source>
        <dbReference type="Proteomes" id="UP000515312"/>
    </source>
</evidence>
<feature type="domain" description="Thioredoxin" evidence="1">
    <location>
        <begin position="65"/>
        <end position="214"/>
    </location>
</feature>
<dbReference type="InterPro" id="IPR050553">
    <property type="entry name" value="Thioredoxin_ResA/DsbE_sf"/>
</dbReference>
<dbReference type="Proteomes" id="UP000515312">
    <property type="component" value="Chromosome"/>
</dbReference>
<dbReference type="InterPro" id="IPR000866">
    <property type="entry name" value="AhpC/TSA"/>
</dbReference>
<dbReference type="Gene3D" id="3.40.30.10">
    <property type="entry name" value="Glutaredoxin"/>
    <property type="match status" value="1"/>
</dbReference>
<dbReference type="EMBL" id="CP060394">
    <property type="protein sequence ID" value="QNI30103.1"/>
    <property type="molecule type" value="Genomic_DNA"/>
</dbReference>
<dbReference type="GO" id="GO:0016209">
    <property type="term" value="F:antioxidant activity"/>
    <property type="evidence" value="ECO:0007669"/>
    <property type="project" value="InterPro"/>
</dbReference>
<evidence type="ECO:0000313" key="2">
    <source>
        <dbReference type="EMBL" id="QNI30103.1"/>
    </source>
</evidence>
<proteinExistence type="predicted"/>
<organism evidence="2 3">
    <name type="scientific">Alloacidobacterium dinghuense</name>
    <dbReference type="NCBI Taxonomy" id="2763107"/>
    <lineage>
        <taxon>Bacteria</taxon>
        <taxon>Pseudomonadati</taxon>
        <taxon>Acidobacteriota</taxon>
        <taxon>Terriglobia</taxon>
        <taxon>Terriglobales</taxon>
        <taxon>Acidobacteriaceae</taxon>
        <taxon>Alloacidobacterium</taxon>
    </lineage>
</organism>
<dbReference type="KEGG" id="adin:H7849_12925"/>
<dbReference type="PROSITE" id="PS51352">
    <property type="entry name" value="THIOREDOXIN_2"/>
    <property type="match status" value="1"/>
</dbReference>
<sequence length="217" mass="23581">MKRNHLVLILVVAALVLMVWSGVANYRRRKAEAQKLQQMQAMLVPVASPSSSDAASIPAEEEKSPLEGKPAPAFTLENLQGQKVSLASYKGKAVLVNFMATWCAPCKVETPWLIKLRDQYASQGFEILGISTDDLDKDDKKQNAQDKADIAKFVSNMHIDYPVLIDGDSISHPYGGVDALPTSFFVDRSGKVVASTIGLHDRDELEANIKKALAGGA</sequence>
<dbReference type="GO" id="GO:0016491">
    <property type="term" value="F:oxidoreductase activity"/>
    <property type="evidence" value="ECO:0007669"/>
    <property type="project" value="InterPro"/>
</dbReference>
<gene>
    <name evidence="2" type="ORF">H7849_12925</name>
</gene>
<name>A0A7G8BC33_9BACT</name>
<dbReference type="InterPro" id="IPR013766">
    <property type="entry name" value="Thioredoxin_domain"/>
</dbReference>
<dbReference type="InterPro" id="IPR036249">
    <property type="entry name" value="Thioredoxin-like_sf"/>
</dbReference>
<dbReference type="PANTHER" id="PTHR42852:SF18">
    <property type="entry name" value="CHROMOSOME UNDETERMINED SCAFFOLD_47, WHOLE GENOME SHOTGUN SEQUENCE"/>
    <property type="match status" value="1"/>
</dbReference>
<reference evidence="2 3" key="1">
    <citation type="submission" date="2020-08" db="EMBL/GenBank/DDBJ databases">
        <title>Edaphobacter telluris sp. nov. and Acidobacterium dinghuensis sp. nov., two acidobacteria isolated from forest soil.</title>
        <authorList>
            <person name="Fu J."/>
            <person name="Qiu L."/>
        </authorList>
    </citation>
    <scope>NUCLEOTIDE SEQUENCE [LARGE SCALE GENOMIC DNA]</scope>
    <source>
        <strain evidence="2">4Y35</strain>
    </source>
</reference>
<accession>A0A7G8BC33</accession>
<protein>
    <submittedName>
        <fullName evidence="2">TlpA family protein disulfide reductase</fullName>
    </submittedName>
</protein>
<dbReference type="RefSeq" id="WP_186739719.1">
    <property type="nucleotide sequence ID" value="NZ_CP060394.1"/>
</dbReference>
<dbReference type="AlphaFoldDB" id="A0A7G8BC33"/>
<keyword evidence="3" id="KW-1185">Reference proteome</keyword>
<dbReference type="PANTHER" id="PTHR42852">
    <property type="entry name" value="THIOL:DISULFIDE INTERCHANGE PROTEIN DSBE"/>
    <property type="match status" value="1"/>
</dbReference>
<dbReference type="SUPFAM" id="SSF52833">
    <property type="entry name" value="Thioredoxin-like"/>
    <property type="match status" value="1"/>
</dbReference>
<evidence type="ECO:0000259" key="1">
    <source>
        <dbReference type="PROSITE" id="PS51352"/>
    </source>
</evidence>